<name>A0AAW2JVP8_SESRA</name>
<gene>
    <name evidence="1" type="ORF">Sradi_6829600</name>
</gene>
<reference evidence="1" key="1">
    <citation type="submission" date="2020-06" db="EMBL/GenBank/DDBJ databases">
        <authorList>
            <person name="Li T."/>
            <person name="Hu X."/>
            <person name="Zhang T."/>
            <person name="Song X."/>
            <person name="Zhang H."/>
            <person name="Dai N."/>
            <person name="Sheng W."/>
            <person name="Hou X."/>
            <person name="Wei L."/>
        </authorList>
    </citation>
    <scope>NUCLEOTIDE SEQUENCE</scope>
    <source>
        <strain evidence="1">G02</strain>
        <tissue evidence="1">Leaf</tissue>
    </source>
</reference>
<sequence>MQVDLDLVQEHRDNANARVEAYKEMMAKSYNSKVRRSEFQVGDLVLRRPYATRNLGKLDVKWEGPYQVSKLQKVEPIDCKEWMA</sequence>
<dbReference type="AlphaFoldDB" id="A0AAW2JVP8"/>
<dbReference type="EMBL" id="JACGWJ010000032">
    <property type="protein sequence ID" value="KAL0297775.1"/>
    <property type="molecule type" value="Genomic_DNA"/>
</dbReference>
<organism evidence="1">
    <name type="scientific">Sesamum radiatum</name>
    <name type="common">Black benniseed</name>
    <dbReference type="NCBI Taxonomy" id="300843"/>
    <lineage>
        <taxon>Eukaryota</taxon>
        <taxon>Viridiplantae</taxon>
        <taxon>Streptophyta</taxon>
        <taxon>Embryophyta</taxon>
        <taxon>Tracheophyta</taxon>
        <taxon>Spermatophyta</taxon>
        <taxon>Magnoliopsida</taxon>
        <taxon>eudicotyledons</taxon>
        <taxon>Gunneridae</taxon>
        <taxon>Pentapetalae</taxon>
        <taxon>asterids</taxon>
        <taxon>lamiids</taxon>
        <taxon>Lamiales</taxon>
        <taxon>Pedaliaceae</taxon>
        <taxon>Sesamum</taxon>
    </lineage>
</organism>
<proteinExistence type="predicted"/>
<comment type="caution">
    <text evidence="1">The sequence shown here is derived from an EMBL/GenBank/DDBJ whole genome shotgun (WGS) entry which is preliminary data.</text>
</comment>
<evidence type="ECO:0000313" key="1">
    <source>
        <dbReference type="EMBL" id="KAL0297775.1"/>
    </source>
</evidence>
<reference evidence="1" key="2">
    <citation type="journal article" date="2024" name="Plant">
        <title>Genomic evolution and insights into agronomic trait innovations of Sesamum species.</title>
        <authorList>
            <person name="Miao H."/>
            <person name="Wang L."/>
            <person name="Qu L."/>
            <person name="Liu H."/>
            <person name="Sun Y."/>
            <person name="Le M."/>
            <person name="Wang Q."/>
            <person name="Wei S."/>
            <person name="Zheng Y."/>
            <person name="Lin W."/>
            <person name="Duan Y."/>
            <person name="Cao H."/>
            <person name="Xiong S."/>
            <person name="Wang X."/>
            <person name="Wei L."/>
            <person name="Li C."/>
            <person name="Ma Q."/>
            <person name="Ju M."/>
            <person name="Zhao R."/>
            <person name="Li G."/>
            <person name="Mu C."/>
            <person name="Tian Q."/>
            <person name="Mei H."/>
            <person name="Zhang T."/>
            <person name="Gao T."/>
            <person name="Zhang H."/>
        </authorList>
    </citation>
    <scope>NUCLEOTIDE SEQUENCE</scope>
    <source>
        <strain evidence="1">G02</strain>
    </source>
</reference>
<accession>A0AAW2JVP8</accession>
<protein>
    <submittedName>
        <fullName evidence="1">Uncharacterized protein</fullName>
    </submittedName>
</protein>